<name>A0A2Z7BI62_9LAMI</name>
<feature type="compositionally biased region" description="Basic residues" evidence="1">
    <location>
        <begin position="1"/>
        <end position="12"/>
    </location>
</feature>
<sequence length="209" mass="23360">MPPRRGGGRRTRRSEEESRAGSDDDDQVEDVTRQIGGMELVLARFQRTNPPTLAAERMDKAALLRVLHERPEEGSSGAVAPEVVKVVKKRKTPSSFEKEVRCQKKKGTSTFEAKTTPSTEIRRALKPTAPTREERLASTPPDAYQDNSRAQFRANGYSDEEHPASFLSVARDLEELPDDEEEEVDDGISGDEDTPPSFPAQYFEFPIVL</sequence>
<feature type="region of interest" description="Disordered" evidence="1">
    <location>
        <begin position="1"/>
        <end position="29"/>
    </location>
</feature>
<gene>
    <name evidence="2" type="ORF">F511_03385</name>
</gene>
<dbReference type="AlphaFoldDB" id="A0A2Z7BI62"/>
<evidence type="ECO:0000313" key="3">
    <source>
        <dbReference type="Proteomes" id="UP000250235"/>
    </source>
</evidence>
<dbReference type="Proteomes" id="UP000250235">
    <property type="component" value="Unassembled WGS sequence"/>
</dbReference>
<protein>
    <submittedName>
        <fullName evidence="2">Uncharacterized protein</fullName>
    </submittedName>
</protein>
<evidence type="ECO:0000313" key="2">
    <source>
        <dbReference type="EMBL" id="KZV33119.1"/>
    </source>
</evidence>
<feature type="compositionally biased region" description="Acidic residues" evidence="1">
    <location>
        <begin position="175"/>
        <end position="194"/>
    </location>
</feature>
<dbReference type="EMBL" id="KV006334">
    <property type="protein sequence ID" value="KZV33119.1"/>
    <property type="molecule type" value="Genomic_DNA"/>
</dbReference>
<evidence type="ECO:0000256" key="1">
    <source>
        <dbReference type="SAM" id="MobiDB-lite"/>
    </source>
</evidence>
<feature type="region of interest" description="Disordered" evidence="1">
    <location>
        <begin position="91"/>
        <end position="201"/>
    </location>
</feature>
<feature type="compositionally biased region" description="Polar residues" evidence="1">
    <location>
        <begin position="108"/>
        <end position="119"/>
    </location>
</feature>
<accession>A0A2Z7BI62</accession>
<proteinExistence type="predicted"/>
<organism evidence="2 3">
    <name type="scientific">Dorcoceras hygrometricum</name>
    <dbReference type="NCBI Taxonomy" id="472368"/>
    <lineage>
        <taxon>Eukaryota</taxon>
        <taxon>Viridiplantae</taxon>
        <taxon>Streptophyta</taxon>
        <taxon>Embryophyta</taxon>
        <taxon>Tracheophyta</taxon>
        <taxon>Spermatophyta</taxon>
        <taxon>Magnoliopsida</taxon>
        <taxon>eudicotyledons</taxon>
        <taxon>Gunneridae</taxon>
        <taxon>Pentapetalae</taxon>
        <taxon>asterids</taxon>
        <taxon>lamiids</taxon>
        <taxon>Lamiales</taxon>
        <taxon>Gesneriaceae</taxon>
        <taxon>Didymocarpoideae</taxon>
        <taxon>Trichosporeae</taxon>
        <taxon>Loxocarpinae</taxon>
        <taxon>Dorcoceras</taxon>
    </lineage>
</organism>
<feature type="compositionally biased region" description="Basic and acidic residues" evidence="1">
    <location>
        <begin position="13"/>
        <end position="22"/>
    </location>
</feature>
<reference evidence="2 3" key="1">
    <citation type="journal article" date="2015" name="Proc. Natl. Acad. Sci. U.S.A.">
        <title>The resurrection genome of Boea hygrometrica: A blueprint for survival of dehydration.</title>
        <authorList>
            <person name="Xiao L."/>
            <person name="Yang G."/>
            <person name="Zhang L."/>
            <person name="Yang X."/>
            <person name="Zhao S."/>
            <person name="Ji Z."/>
            <person name="Zhou Q."/>
            <person name="Hu M."/>
            <person name="Wang Y."/>
            <person name="Chen M."/>
            <person name="Xu Y."/>
            <person name="Jin H."/>
            <person name="Xiao X."/>
            <person name="Hu G."/>
            <person name="Bao F."/>
            <person name="Hu Y."/>
            <person name="Wan P."/>
            <person name="Li L."/>
            <person name="Deng X."/>
            <person name="Kuang T."/>
            <person name="Xiang C."/>
            <person name="Zhu J.K."/>
            <person name="Oliver M.J."/>
            <person name="He Y."/>
        </authorList>
    </citation>
    <scope>NUCLEOTIDE SEQUENCE [LARGE SCALE GENOMIC DNA]</scope>
    <source>
        <strain evidence="3">cv. XS01</strain>
    </source>
</reference>
<keyword evidence="3" id="KW-1185">Reference proteome</keyword>